<evidence type="ECO:0000259" key="2">
    <source>
        <dbReference type="SMART" id="SM00917"/>
    </source>
</evidence>
<name>X1V7W6_9ZZZZ</name>
<dbReference type="InterPro" id="IPR013709">
    <property type="entry name" value="2-isopropylmalate_synth_dimer"/>
</dbReference>
<dbReference type="GO" id="GO:0009098">
    <property type="term" value="P:L-leucine biosynthetic process"/>
    <property type="evidence" value="ECO:0007669"/>
    <property type="project" value="InterPro"/>
</dbReference>
<protein>
    <recommendedName>
        <fullName evidence="2">2-isopropylmalate synthase LeuA allosteric (dimerisation) domain-containing protein</fullName>
    </recommendedName>
</protein>
<comment type="caution">
    <text evidence="3">The sequence shown here is derived from an EMBL/GenBank/DDBJ whole genome shotgun (WGS) entry which is preliminary data.</text>
</comment>
<dbReference type="GO" id="GO:0003852">
    <property type="term" value="F:2-isopropylmalate synthase activity"/>
    <property type="evidence" value="ECO:0007669"/>
    <property type="project" value="InterPro"/>
</dbReference>
<accession>X1V7W6</accession>
<dbReference type="Gene3D" id="3.30.160.740">
    <property type="match status" value="1"/>
</dbReference>
<keyword evidence="1" id="KW-0808">Transferase</keyword>
<dbReference type="AlphaFoldDB" id="X1V7W6"/>
<organism evidence="3">
    <name type="scientific">marine sediment metagenome</name>
    <dbReference type="NCBI Taxonomy" id="412755"/>
    <lineage>
        <taxon>unclassified sequences</taxon>
        <taxon>metagenomes</taxon>
        <taxon>ecological metagenomes</taxon>
    </lineage>
</organism>
<dbReference type="SUPFAM" id="SSF110921">
    <property type="entry name" value="2-isopropylmalate synthase LeuA, allosteric (dimerisation) domain"/>
    <property type="match status" value="1"/>
</dbReference>
<dbReference type="EMBL" id="BARW01032353">
    <property type="protein sequence ID" value="GAJ12312.1"/>
    <property type="molecule type" value="Genomic_DNA"/>
</dbReference>
<dbReference type="Pfam" id="PF08502">
    <property type="entry name" value="LeuA_dimer"/>
    <property type="match status" value="1"/>
</dbReference>
<dbReference type="SMART" id="SM00917">
    <property type="entry name" value="LeuA_dimer"/>
    <property type="match status" value="1"/>
</dbReference>
<reference evidence="3" key="1">
    <citation type="journal article" date="2014" name="Front. Microbiol.">
        <title>High frequency of phylogenetically diverse reductive dehalogenase-homologous genes in deep subseafloor sedimentary metagenomes.</title>
        <authorList>
            <person name="Kawai M."/>
            <person name="Futagami T."/>
            <person name="Toyoda A."/>
            <person name="Takaki Y."/>
            <person name="Nishi S."/>
            <person name="Hori S."/>
            <person name="Arai W."/>
            <person name="Tsubouchi T."/>
            <person name="Morono Y."/>
            <person name="Uchiyama I."/>
            <person name="Ito T."/>
            <person name="Fujiyama A."/>
            <person name="Inagaki F."/>
            <person name="Takami H."/>
        </authorList>
    </citation>
    <scope>NUCLEOTIDE SEQUENCE</scope>
    <source>
        <strain evidence="3">Expedition CK06-06</strain>
    </source>
</reference>
<evidence type="ECO:0000313" key="3">
    <source>
        <dbReference type="EMBL" id="GAJ12312.1"/>
    </source>
</evidence>
<proteinExistence type="predicted"/>
<evidence type="ECO:0000256" key="1">
    <source>
        <dbReference type="ARBA" id="ARBA00022679"/>
    </source>
</evidence>
<feature type="domain" description="2-isopropylmalate synthase LeuA allosteric (dimerisation)" evidence="2">
    <location>
        <begin position="1"/>
        <end position="111"/>
    </location>
</feature>
<dbReference type="Gene3D" id="3.30.160.340">
    <property type="match status" value="1"/>
</dbReference>
<sequence>MELKPIAVVKLLYKNKGKNREEQLEESAQGDGGYDAFMNAIRKIARKIDYPLPTLLDYTVNIPPGGKTDALVQCTITWGWQNHKTFITKGVNPDQVLAAIEATEKMLNIIAFQKKENRG</sequence>
<dbReference type="InterPro" id="IPR036230">
    <property type="entry name" value="LeuA_allosteric_dom_sf"/>
</dbReference>
<gene>
    <name evidence="3" type="ORF">S12H4_51228</name>
</gene>